<comment type="caution">
    <text evidence="1">The sequence shown here is derived from an EMBL/GenBank/DDBJ whole genome shotgun (WGS) entry which is preliminary data.</text>
</comment>
<name>A0ABW7C6V2_9CYAN</name>
<accession>A0ABW7C6V2</accession>
<evidence type="ECO:0000313" key="2">
    <source>
        <dbReference type="Proteomes" id="UP001604335"/>
    </source>
</evidence>
<protein>
    <submittedName>
        <fullName evidence="1">Uncharacterized protein</fullName>
    </submittedName>
</protein>
<proteinExistence type="predicted"/>
<gene>
    <name evidence="1" type="ORF">VPK24_04635</name>
</gene>
<dbReference type="EMBL" id="JAZAQF010000028">
    <property type="protein sequence ID" value="MFG3816912.1"/>
    <property type="molecule type" value="Genomic_DNA"/>
</dbReference>
<dbReference type="RefSeq" id="WP_393010943.1">
    <property type="nucleotide sequence ID" value="NZ_JAZAQF010000028.1"/>
</dbReference>
<keyword evidence="2" id="KW-1185">Reference proteome</keyword>
<evidence type="ECO:0000313" key="1">
    <source>
        <dbReference type="EMBL" id="MFG3816912.1"/>
    </source>
</evidence>
<sequence length="171" mass="19239">MAKGRLIQKRWLENWQVGLVLAGFLLLGGLLVGLVWGLETPAAQAADFCRPWHGQQICILKIQRSAKKHWEFRATVAVDGVERPRSAYNCRRRIWVGLDGIRHVFDPHGPGELICRLLNRDDAREGLSRELMLDRAPRLLQPRTNPSSLSTRSGEVATQTAITQTAIIIND</sequence>
<dbReference type="Proteomes" id="UP001604335">
    <property type="component" value="Unassembled WGS sequence"/>
</dbReference>
<reference evidence="2" key="1">
    <citation type="journal article" date="2024" name="Algal Res.">
        <title>Biochemical, toxicological and genomic investigation of a high-biomass producing Limnothrix strain isolated from Italian shallow drinking water reservoir.</title>
        <authorList>
            <person name="Simonazzi M."/>
            <person name="Shishido T.K."/>
            <person name="Delbaje E."/>
            <person name="Wahlsten M."/>
            <person name="Fewer D.P."/>
            <person name="Sivonen K."/>
            <person name="Pezzolesi L."/>
            <person name="Pistocchi R."/>
        </authorList>
    </citation>
    <scope>NUCLEOTIDE SEQUENCE [LARGE SCALE GENOMIC DNA]</scope>
    <source>
        <strain evidence="2">LRLZ20PSL1</strain>
    </source>
</reference>
<organism evidence="1 2">
    <name type="scientific">Limnothrix redekei LRLZ20PSL1</name>
    <dbReference type="NCBI Taxonomy" id="3112953"/>
    <lineage>
        <taxon>Bacteria</taxon>
        <taxon>Bacillati</taxon>
        <taxon>Cyanobacteriota</taxon>
        <taxon>Cyanophyceae</taxon>
        <taxon>Pseudanabaenales</taxon>
        <taxon>Pseudanabaenaceae</taxon>
        <taxon>Limnothrix</taxon>
    </lineage>
</organism>